<feature type="transmembrane region" description="Helical" evidence="1">
    <location>
        <begin position="7"/>
        <end position="28"/>
    </location>
</feature>
<organism evidence="2">
    <name type="scientific">Streptomyces sp. R44</name>
    <dbReference type="NCBI Taxonomy" id="3238633"/>
    <lineage>
        <taxon>Bacteria</taxon>
        <taxon>Bacillati</taxon>
        <taxon>Actinomycetota</taxon>
        <taxon>Actinomycetes</taxon>
        <taxon>Kitasatosporales</taxon>
        <taxon>Streptomycetaceae</taxon>
        <taxon>Streptomyces</taxon>
    </lineage>
</organism>
<keyword evidence="1" id="KW-0472">Membrane</keyword>
<dbReference type="AlphaFoldDB" id="A0AB39SSL9"/>
<keyword evidence="1" id="KW-0812">Transmembrane</keyword>
<evidence type="ECO:0000256" key="1">
    <source>
        <dbReference type="SAM" id="Phobius"/>
    </source>
</evidence>
<protein>
    <submittedName>
        <fullName evidence="2">Uncharacterized protein</fullName>
    </submittedName>
</protein>
<accession>A0AB39SSL9</accession>
<name>A0AB39SSL9_9ACTN</name>
<feature type="transmembrane region" description="Helical" evidence="1">
    <location>
        <begin position="34"/>
        <end position="56"/>
    </location>
</feature>
<dbReference type="EMBL" id="CP163444">
    <property type="protein sequence ID" value="XDQ70104.1"/>
    <property type="molecule type" value="Genomic_DNA"/>
</dbReference>
<reference evidence="2" key="1">
    <citation type="submission" date="2024-07" db="EMBL/GenBank/DDBJ databases">
        <authorList>
            <person name="Yu S.T."/>
        </authorList>
    </citation>
    <scope>NUCLEOTIDE SEQUENCE</scope>
    <source>
        <strain evidence="2">R44</strain>
    </source>
</reference>
<sequence length="344" mass="36686">MRHVPFFRWVATLGLFLMGCSFALYRVVPDSAGGALFALADGFGTGGFLLVAGGLAGGAVRARSRPHGVHRRPGRPVELLRDVVAPVTPGHRRTVRRAAALRDTAALVARDYRQAVAAVRTAWAPSHRALVDAELDLMPVARLRRVAGRAFPAGELAEHGVHTVREVLDAQEWGLEHAGVDRRVAGTAVAAARRLAEERAGVVTVRIDPDRQEPGIAAVLCALRVLVEAGPRAKGAAERGETLAARLDKLLAEAAPAVRIGPLLTAGPGRIRRARAALAELRRLLDRAERDGLAPWFAQASVDLLRGPDADPAGLAASVDFASRPEKYHALLAKFADRSLSWAD</sequence>
<dbReference type="RefSeq" id="WP_369142848.1">
    <property type="nucleotide sequence ID" value="NZ_CP163444.1"/>
</dbReference>
<gene>
    <name evidence="2" type="ORF">AB5J54_05995</name>
</gene>
<dbReference type="PROSITE" id="PS51257">
    <property type="entry name" value="PROKAR_LIPOPROTEIN"/>
    <property type="match status" value="1"/>
</dbReference>
<evidence type="ECO:0000313" key="2">
    <source>
        <dbReference type="EMBL" id="XDQ70104.1"/>
    </source>
</evidence>
<keyword evidence="1" id="KW-1133">Transmembrane helix</keyword>
<proteinExistence type="predicted"/>